<feature type="compositionally biased region" description="Low complexity" evidence="1">
    <location>
        <begin position="41"/>
        <end position="54"/>
    </location>
</feature>
<dbReference type="Pfam" id="PF19117">
    <property type="entry name" value="Mim2"/>
    <property type="match status" value="1"/>
</dbReference>
<dbReference type="PANTHER" id="PTHR28230:SF1">
    <property type="entry name" value="MITOCHONDRIAL IMPORT PROTEIN 2"/>
    <property type="match status" value="1"/>
</dbReference>
<dbReference type="GO" id="GO:0070096">
    <property type="term" value="P:mitochondrial outer membrane translocase complex assembly"/>
    <property type="evidence" value="ECO:0007669"/>
    <property type="project" value="InterPro"/>
</dbReference>
<accession>A0A317XY48</accession>
<dbReference type="AlphaFoldDB" id="A0A317XY48"/>
<dbReference type="Proteomes" id="UP000246740">
    <property type="component" value="Unassembled WGS sequence"/>
</dbReference>
<organism evidence="2 3">
    <name type="scientific">Testicularia cyperi</name>
    <dbReference type="NCBI Taxonomy" id="1882483"/>
    <lineage>
        <taxon>Eukaryota</taxon>
        <taxon>Fungi</taxon>
        <taxon>Dikarya</taxon>
        <taxon>Basidiomycota</taxon>
        <taxon>Ustilaginomycotina</taxon>
        <taxon>Ustilaginomycetes</taxon>
        <taxon>Ustilaginales</taxon>
        <taxon>Anthracoideaceae</taxon>
        <taxon>Testicularia</taxon>
    </lineage>
</organism>
<dbReference type="OrthoDB" id="2556515at2759"/>
<evidence type="ECO:0000313" key="2">
    <source>
        <dbReference type="EMBL" id="PWZ02828.1"/>
    </source>
</evidence>
<feature type="compositionally biased region" description="Low complexity" evidence="1">
    <location>
        <begin position="19"/>
        <end position="32"/>
    </location>
</feature>
<feature type="compositionally biased region" description="Basic and acidic residues" evidence="1">
    <location>
        <begin position="1"/>
        <end position="14"/>
    </location>
</feature>
<dbReference type="STRING" id="1882483.A0A317XY48"/>
<reference evidence="2 3" key="1">
    <citation type="journal article" date="2018" name="Mol. Biol. Evol.">
        <title>Broad Genomic Sampling Reveals a Smut Pathogenic Ancestry of the Fungal Clade Ustilaginomycotina.</title>
        <authorList>
            <person name="Kijpornyongpan T."/>
            <person name="Mondo S.J."/>
            <person name="Barry K."/>
            <person name="Sandor L."/>
            <person name="Lee J."/>
            <person name="Lipzen A."/>
            <person name="Pangilinan J."/>
            <person name="LaButti K."/>
            <person name="Hainaut M."/>
            <person name="Henrissat B."/>
            <person name="Grigoriev I.V."/>
            <person name="Spatafora J.W."/>
            <person name="Aime M.C."/>
        </authorList>
    </citation>
    <scope>NUCLEOTIDE SEQUENCE [LARGE SCALE GENOMIC DNA]</scope>
    <source>
        <strain evidence="2 3">MCA 3645</strain>
    </source>
</reference>
<dbReference type="GO" id="GO:0005741">
    <property type="term" value="C:mitochondrial outer membrane"/>
    <property type="evidence" value="ECO:0007669"/>
    <property type="project" value="TreeGrafter"/>
</dbReference>
<dbReference type="InterPro" id="IPR037652">
    <property type="entry name" value="Mim2"/>
</dbReference>
<feature type="compositionally biased region" description="Low complexity" evidence="1">
    <location>
        <begin position="74"/>
        <end position="88"/>
    </location>
</feature>
<dbReference type="GO" id="GO:0045040">
    <property type="term" value="P:protein insertion into mitochondrial outer membrane"/>
    <property type="evidence" value="ECO:0007669"/>
    <property type="project" value="InterPro"/>
</dbReference>
<evidence type="ECO:0000313" key="3">
    <source>
        <dbReference type="Proteomes" id="UP000246740"/>
    </source>
</evidence>
<gene>
    <name evidence="2" type="ORF">BCV70DRAFT_197095</name>
</gene>
<protein>
    <submittedName>
        <fullName evidence="2">Uncharacterized protein</fullName>
    </submittedName>
</protein>
<feature type="compositionally biased region" description="Low complexity" evidence="1">
    <location>
        <begin position="107"/>
        <end position="122"/>
    </location>
</feature>
<name>A0A317XY48_9BASI</name>
<dbReference type="EMBL" id="KZ819188">
    <property type="protein sequence ID" value="PWZ02828.1"/>
    <property type="molecule type" value="Genomic_DNA"/>
</dbReference>
<dbReference type="PANTHER" id="PTHR28230">
    <property type="entry name" value="CHROMOSOME 1, WHOLE GENOME SHOTGUN SEQUENCE"/>
    <property type="match status" value="1"/>
</dbReference>
<keyword evidence="3" id="KW-1185">Reference proteome</keyword>
<proteinExistence type="predicted"/>
<feature type="region of interest" description="Disordered" evidence="1">
    <location>
        <begin position="1"/>
        <end position="173"/>
    </location>
</feature>
<sequence length="214" mass="23907">METAEAREIDRVVDEPINTSASTSSFPTATAFDITDPAPPSSSSSSSSSNTSESPTQTGYLDDPTPTPRGLGPSSLLSHLAQHSAAHSRTQYEQGWSSIPYPPSPPHSHSQSQSQSQSQWQSRLRTRSHQTPRSARSGRPDDDQNNTNDNDNAHWDQDSCTSSQDSHDEQDSIDRELEQEWKEQLDQLKLLVHIIVFPFLGKFFGRKYAYFRKS</sequence>
<dbReference type="InParanoid" id="A0A317XY48"/>
<evidence type="ECO:0000256" key="1">
    <source>
        <dbReference type="SAM" id="MobiDB-lite"/>
    </source>
</evidence>